<feature type="transmembrane region" description="Helical" evidence="6">
    <location>
        <begin position="121"/>
        <end position="140"/>
    </location>
</feature>
<dbReference type="PANTHER" id="PTHR31465:SF13">
    <property type="entry name" value="RTA1 DOMAIN PROTEIN-RELATED"/>
    <property type="match status" value="1"/>
</dbReference>
<dbReference type="RefSeq" id="XP_033685551.1">
    <property type="nucleotide sequence ID" value="XM_033821306.1"/>
</dbReference>
<feature type="transmembrane region" description="Helical" evidence="6">
    <location>
        <begin position="49"/>
        <end position="65"/>
    </location>
</feature>
<evidence type="ECO:0000256" key="1">
    <source>
        <dbReference type="ARBA" id="ARBA00004141"/>
    </source>
</evidence>
<gene>
    <name evidence="7" type="ORF">BU26DRAFT_265598</name>
</gene>
<name>A0A6A6IK47_9PLEO</name>
<dbReference type="Proteomes" id="UP000800094">
    <property type="component" value="Unassembled WGS sequence"/>
</dbReference>
<dbReference type="EMBL" id="ML987193">
    <property type="protein sequence ID" value="KAF2250547.1"/>
    <property type="molecule type" value="Genomic_DNA"/>
</dbReference>
<dbReference type="InterPro" id="IPR007568">
    <property type="entry name" value="RTA1"/>
</dbReference>
<proteinExistence type="predicted"/>
<evidence type="ECO:0000256" key="6">
    <source>
        <dbReference type="SAM" id="Phobius"/>
    </source>
</evidence>
<feature type="transmembrane region" description="Helical" evidence="6">
    <location>
        <begin position="77"/>
        <end position="100"/>
    </location>
</feature>
<dbReference type="OrthoDB" id="3358017at2759"/>
<feature type="transmembrane region" description="Helical" evidence="6">
    <location>
        <begin position="152"/>
        <end position="174"/>
    </location>
</feature>
<feature type="transmembrane region" description="Helical" evidence="6">
    <location>
        <begin position="194"/>
        <end position="215"/>
    </location>
</feature>
<reference evidence="7" key="1">
    <citation type="journal article" date="2020" name="Stud. Mycol.">
        <title>101 Dothideomycetes genomes: a test case for predicting lifestyles and emergence of pathogens.</title>
        <authorList>
            <person name="Haridas S."/>
            <person name="Albert R."/>
            <person name="Binder M."/>
            <person name="Bloem J."/>
            <person name="Labutti K."/>
            <person name="Salamov A."/>
            <person name="Andreopoulos B."/>
            <person name="Baker S."/>
            <person name="Barry K."/>
            <person name="Bills G."/>
            <person name="Bluhm B."/>
            <person name="Cannon C."/>
            <person name="Castanera R."/>
            <person name="Culley D."/>
            <person name="Daum C."/>
            <person name="Ezra D."/>
            <person name="Gonzalez J."/>
            <person name="Henrissat B."/>
            <person name="Kuo A."/>
            <person name="Liang C."/>
            <person name="Lipzen A."/>
            <person name="Lutzoni F."/>
            <person name="Magnuson J."/>
            <person name="Mondo S."/>
            <person name="Nolan M."/>
            <person name="Ohm R."/>
            <person name="Pangilinan J."/>
            <person name="Park H.-J."/>
            <person name="Ramirez L."/>
            <person name="Alfaro M."/>
            <person name="Sun H."/>
            <person name="Tritt A."/>
            <person name="Yoshinaga Y."/>
            <person name="Zwiers L.-H."/>
            <person name="Turgeon B."/>
            <person name="Goodwin S."/>
            <person name="Spatafora J."/>
            <person name="Crous P."/>
            <person name="Grigoriev I."/>
        </authorList>
    </citation>
    <scope>NUCLEOTIDE SEQUENCE</scope>
    <source>
        <strain evidence="7">CBS 122368</strain>
    </source>
</reference>
<keyword evidence="3 6" id="KW-1133">Transmembrane helix</keyword>
<evidence type="ECO:0000313" key="7">
    <source>
        <dbReference type="EMBL" id="KAF2250547.1"/>
    </source>
</evidence>
<feature type="compositionally biased region" description="Basic and acidic residues" evidence="5">
    <location>
        <begin position="367"/>
        <end position="383"/>
    </location>
</feature>
<keyword evidence="4 6" id="KW-0472">Membrane</keyword>
<evidence type="ECO:0000313" key="8">
    <source>
        <dbReference type="Proteomes" id="UP000800094"/>
    </source>
</evidence>
<sequence>MGMGDYSPGSIWYYAPNKVAPIIFIVLFFISGCVHAWQTIKHKSWRTTILLPWAAALMIAGFTIREVGAYNTSNLTYLIASTVLIMSGPPVYALINYFILSRVLYYIPYLAPMHPGRVATTFVGLDAVCEILIGQGAWRMANSDLTEKERQIGAHLVTASLCLQAALFGSFGLLAAQFHRRANKENLLSKDLRIVLYVLYVSATIVTIRCIYRLVEYIEGWDSTVYKNEVFFWIFEAVIMFLNTLLLNFYHPGKRLPRSNSIFLDRDGVTERRGPGWADDRPWIVTVFDPFDIWGLVTGRDKKTQFWDMSDDELARLRAEAKANKRSFVAAFLDPFHLWGRRGYIGKHLTKKPLSGNERAIPSVAEVKTEENTKSGQDVKDLV</sequence>
<evidence type="ECO:0008006" key="9">
    <source>
        <dbReference type="Google" id="ProtNLM"/>
    </source>
</evidence>
<dbReference type="PANTHER" id="PTHR31465">
    <property type="entry name" value="PROTEIN RTA1-RELATED"/>
    <property type="match status" value="1"/>
</dbReference>
<feature type="transmembrane region" description="Helical" evidence="6">
    <location>
        <begin position="20"/>
        <end position="37"/>
    </location>
</feature>
<feature type="region of interest" description="Disordered" evidence="5">
    <location>
        <begin position="359"/>
        <end position="383"/>
    </location>
</feature>
<evidence type="ECO:0000256" key="5">
    <source>
        <dbReference type="SAM" id="MobiDB-lite"/>
    </source>
</evidence>
<comment type="subcellular location">
    <subcellularLocation>
        <location evidence="1">Membrane</location>
        <topology evidence="1">Multi-pass membrane protein</topology>
    </subcellularLocation>
</comment>
<evidence type="ECO:0000256" key="2">
    <source>
        <dbReference type="ARBA" id="ARBA00022692"/>
    </source>
</evidence>
<feature type="transmembrane region" description="Helical" evidence="6">
    <location>
        <begin position="230"/>
        <end position="250"/>
    </location>
</feature>
<dbReference type="GeneID" id="54574636"/>
<keyword evidence="8" id="KW-1185">Reference proteome</keyword>
<protein>
    <recommendedName>
        <fullName evidence="9">RTA1 domain protein</fullName>
    </recommendedName>
</protein>
<dbReference type="AlphaFoldDB" id="A0A6A6IK47"/>
<dbReference type="Pfam" id="PF04479">
    <property type="entry name" value="RTA1"/>
    <property type="match status" value="1"/>
</dbReference>
<keyword evidence="2 6" id="KW-0812">Transmembrane</keyword>
<evidence type="ECO:0000256" key="4">
    <source>
        <dbReference type="ARBA" id="ARBA00023136"/>
    </source>
</evidence>
<accession>A0A6A6IK47</accession>
<evidence type="ECO:0000256" key="3">
    <source>
        <dbReference type="ARBA" id="ARBA00022989"/>
    </source>
</evidence>
<dbReference type="GO" id="GO:0016020">
    <property type="term" value="C:membrane"/>
    <property type="evidence" value="ECO:0007669"/>
    <property type="project" value="UniProtKB-SubCell"/>
</dbReference>
<organism evidence="7 8">
    <name type="scientific">Trematosphaeria pertusa</name>
    <dbReference type="NCBI Taxonomy" id="390896"/>
    <lineage>
        <taxon>Eukaryota</taxon>
        <taxon>Fungi</taxon>
        <taxon>Dikarya</taxon>
        <taxon>Ascomycota</taxon>
        <taxon>Pezizomycotina</taxon>
        <taxon>Dothideomycetes</taxon>
        <taxon>Pleosporomycetidae</taxon>
        <taxon>Pleosporales</taxon>
        <taxon>Massarineae</taxon>
        <taxon>Trematosphaeriaceae</taxon>
        <taxon>Trematosphaeria</taxon>
    </lineage>
</organism>